<evidence type="ECO:0000313" key="2">
    <source>
        <dbReference type="Proteomes" id="UP000054698"/>
    </source>
</evidence>
<gene>
    <name evidence="1" type="ORF">Lfee_1907</name>
</gene>
<dbReference type="STRING" id="453.Lfee_1907"/>
<accession>A0A0W0TN50</accession>
<protein>
    <submittedName>
        <fullName evidence="1">Uncharacterized protein</fullName>
    </submittedName>
</protein>
<keyword evidence="2" id="KW-1185">Reference proteome</keyword>
<reference evidence="1 2" key="1">
    <citation type="submission" date="2015-11" db="EMBL/GenBank/DDBJ databases">
        <title>Genomic analysis of 38 Legionella species identifies large and diverse effector repertoires.</title>
        <authorList>
            <person name="Burstein D."/>
            <person name="Amaro F."/>
            <person name="Zusman T."/>
            <person name="Lifshitz Z."/>
            <person name="Cohen O."/>
            <person name="Gilbert J.A."/>
            <person name="Pupko T."/>
            <person name="Shuman H.A."/>
            <person name="Segal G."/>
        </authorList>
    </citation>
    <scope>NUCLEOTIDE SEQUENCE [LARGE SCALE GENOMIC DNA]</scope>
    <source>
        <strain evidence="1 2">WO-44C</strain>
    </source>
</reference>
<dbReference type="EMBL" id="LNYB01000080">
    <property type="protein sequence ID" value="KTC96995.1"/>
    <property type="molecule type" value="Genomic_DNA"/>
</dbReference>
<organism evidence="1 2">
    <name type="scientific">Legionella feeleii</name>
    <dbReference type="NCBI Taxonomy" id="453"/>
    <lineage>
        <taxon>Bacteria</taxon>
        <taxon>Pseudomonadati</taxon>
        <taxon>Pseudomonadota</taxon>
        <taxon>Gammaproteobacteria</taxon>
        <taxon>Legionellales</taxon>
        <taxon>Legionellaceae</taxon>
        <taxon>Legionella</taxon>
    </lineage>
</organism>
<comment type="caution">
    <text evidence="1">The sequence shown here is derived from an EMBL/GenBank/DDBJ whole genome shotgun (WGS) entry which is preliminary data.</text>
</comment>
<dbReference type="AntiFam" id="ANF00010">
    <property type="entry name" value="tRNA translation"/>
</dbReference>
<name>A0A0W0TN50_9GAMM</name>
<dbReference type="Proteomes" id="UP000054698">
    <property type="component" value="Unassembled WGS sequence"/>
</dbReference>
<evidence type="ECO:0000313" key="1">
    <source>
        <dbReference type="EMBL" id="KTC96995.1"/>
    </source>
</evidence>
<proteinExistence type="predicted"/>
<sequence>MPSVDAGWSSLVARRAHNPKVVGSNPAPATTIKNPIIGVFYYAQTGNEQYKAISQAMVNYSSSVLRLYLGPWAMMFIE</sequence>
<dbReference type="AlphaFoldDB" id="A0A0W0TN50"/>